<protein>
    <submittedName>
        <fullName evidence="7">NAD(P)-dependent oxidoreductase</fullName>
    </submittedName>
</protein>
<gene>
    <name evidence="7" type="ORF">IAC80_01940</name>
</gene>
<dbReference type="InterPro" id="IPR006115">
    <property type="entry name" value="6PGDH_NADP-bd"/>
</dbReference>
<dbReference type="PANTHER" id="PTHR22981">
    <property type="entry name" value="3-HYDROXYISOBUTYRATE DEHYDROGENASE-RELATED"/>
    <property type="match status" value="1"/>
</dbReference>
<evidence type="ECO:0000259" key="5">
    <source>
        <dbReference type="Pfam" id="PF03446"/>
    </source>
</evidence>
<dbReference type="PANTHER" id="PTHR22981:SF7">
    <property type="entry name" value="3-HYDROXYISOBUTYRATE DEHYDROGENASE, MITOCHONDRIAL"/>
    <property type="match status" value="1"/>
</dbReference>
<dbReference type="Gene3D" id="3.40.50.720">
    <property type="entry name" value="NAD(P)-binding Rossmann-like Domain"/>
    <property type="match status" value="1"/>
</dbReference>
<organism evidence="7 8">
    <name type="scientific">Candidatus Merdiplasma excrementigallinarum</name>
    <dbReference type="NCBI Taxonomy" id="2840864"/>
    <lineage>
        <taxon>Bacteria</taxon>
        <taxon>Bacillati</taxon>
        <taxon>Bacillota</taxon>
        <taxon>Clostridia</taxon>
        <taxon>Lachnospirales</taxon>
        <taxon>Lachnospiraceae</taxon>
        <taxon>Lachnospiraceae incertae sedis</taxon>
        <taxon>Candidatus Merdiplasma</taxon>
    </lineage>
</organism>
<keyword evidence="2" id="KW-0560">Oxidoreductase</keyword>
<reference evidence="7" key="1">
    <citation type="submission" date="2020-10" db="EMBL/GenBank/DDBJ databases">
        <authorList>
            <person name="Gilroy R."/>
        </authorList>
    </citation>
    <scope>NUCLEOTIDE SEQUENCE</scope>
    <source>
        <strain evidence="7">ChiBcec6-7307</strain>
    </source>
</reference>
<name>A0A9D1NXJ6_9FIRM</name>
<evidence type="ECO:0000259" key="6">
    <source>
        <dbReference type="Pfam" id="PF14833"/>
    </source>
</evidence>
<feature type="domain" description="6-phosphogluconate dehydrogenase NADP-binding" evidence="5">
    <location>
        <begin position="3"/>
        <end position="158"/>
    </location>
</feature>
<dbReference type="GO" id="GO:0050661">
    <property type="term" value="F:NADP binding"/>
    <property type="evidence" value="ECO:0007669"/>
    <property type="project" value="InterPro"/>
</dbReference>
<feature type="domain" description="3-hydroxyisobutyrate dehydrogenase-like NAD-binding" evidence="6">
    <location>
        <begin position="161"/>
        <end position="271"/>
    </location>
</feature>
<sequence length="291" mass="32585">MKRVGFIGLGNIGRGICSNLIKQGNEMTVYDVYRPAMEKFEGQAYLAADPVEVLRRSDYVFLSLPKSEVVEDTVHSFIKEGVQGKMIIDTSTSYPISTKKLYEELKAAGGALVDAPLMAGPDEAAAGTLDIVVGGDKEDYDKATELFDAYCQSYKYVGPSGTGHLIKLAINFISLTEALMFAQLFPLMDKMGFDPKDLFDVFEDSVLKNWTSTFYTKKYMDRNYRLDFALALGTKDLSYVKRMYEEYNVPAFVLDGALDFCRVALAEQEKGQPPIDMSYPCETMYRLLGMK</sequence>
<dbReference type="Pfam" id="PF03446">
    <property type="entry name" value="NAD_binding_2"/>
    <property type="match status" value="1"/>
</dbReference>
<comment type="caution">
    <text evidence="7">The sequence shown here is derived from an EMBL/GenBank/DDBJ whole genome shotgun (WGS) entry which is preliminary data.</text>
</comment>
<dbReference type="SUPFAM" id="SSF48179">
    <property type="entry name" value="6-phosphogluconate dehydrogenase C-terminal domain-like"/>
    <property type="match status" value="1"/>
</dbReference>
<dbReference type="SUPFAM" id="SSF51735">
    <property type="entry name" value="NAD(P)-binding Rossmann-fold domains"/>
    <property type="match status" value="1"/>
</dbReference>
<dbReference type="InterPro" id="IPR029154">
    <property type="entry name" value="HIBADH-like_NADP-bd"/>
</dbReference>
<dbReference type="GO" id="GO:0016616">
    <property type="term" value="F:oxidoreductase activity, acting on the CH-OH group of donors, NAD or NADP as acceptor"/>
    <property type="evidence" value="ECO:0007669"/>
    <property type="project" value="TreeGrafter"/>
</dbReference>
<dbReference type="InterPro" id="IPR036291">
    <property type="entry name" value="NAD(P)-bd_dom_sf"/>
</dbReference>
<accession>A0A9D1NXJ6</accession>
<feature type="active site" evidence="4">
    <location>
        <position position="167"/>
    </location>
</feature>
<dbReference type="InterPro" id="IPR015815">
    <property type="entry name" value="HIBADH-related"/>
</dbReference>
<keyword evidence="3" id="KW-0520">NAD</keyword>
<dbReference type="GO" id="GO:0051287">
    <property type="term" value="F:NAD binding"/>
    <property type="evidence" value="ECO:0007669"/>
    <property type="project" value="InterPro"/>
</dbReference>
<evidence type="ECO:0000256" key="2">
    <source>
        <dbReference type="ARBA" id="ARBA00023002"/>
    </source>
</evidence>
<dbReference type="EMBL" id="DVOS01000022">
    <property type="protein sequence ID" value="HIV22680.1"/>
    <property type="molecule type" value="Genomic_DNA"/>
</dbReference>
<evidence type="ECO:0000256" key="4">
    <source>
        <dbReference type="PIRSR" id="PIRSR000103-1"/>
    </source>
</evidence>
<proteinExistence type="inferred from homology"/>
<evidence type="ECO:0000313" key="8">
    <source>
        <dbReference type="Proteomes" id="UP000886889"/>
    </source>
</evidence>
<dbReference type="AlphaFoldDB" id="A0A9D1NXJ6"/>
<dbReference type="Pfam" id="PF14833">
    <property type="entry name" value="NAD_binding_11"/>
    <property type="match status" value="1"/>
</dbReference>
<dbReference type="InterPro" id="IPR013328">
    <property type="entry name" value="6PGD_dom2"/>
</dbReference>
<dbReference type="Gene3D" id="1.10.1040.10">
    <property type="entry name" value="N-(1-d-carboxylethyl)-l-norvaline Dehydrogenase, domain 2"/>
    <property type="match status" value="1"/>
</dbReference>
<evidence type="ECO:0000313" key="7">
    <source>
        <dbReference type="EMBL" id="HIV22680.1"/>
    </source>
</evidence>
<evidence type="ECO:0000256" key="3">
    <source>
        <dbReference type="ARBA" id="ARBA00023027"/>
    </source>
</evidence>
<dbReference type="Proteomes" id="UP000886889">
    <property type="component" value="Unassembled WGS sequence"/>
</dbReference>
<dbReference type="PIRSF" id="PIRSF000103">
    <property type="entry name" value="HIBADH"/>
    <property type="match status" value="1"/>
</dbReference>
<comment type="similarity">
    <text evidence="1">Belongs to the HIBADH-related family.</text>
</comment>
<reference evidence="7" key="2">
    <citation type="journal article" date="2021" name="PeerJ">
        <title>Extensive microbial diversity within the chicken gut microbiome revealed by metagenomics and culture.</title>
        <authorList>
            <person name="Gilroy R."/>
            <person name="Ravi A."/>
            <person name="Getino M."/>
            <person name="Pursley I."/>
            <person name="Horton D.L."/>
            <person name="Alikhan N.F."/>
            <person name="Baker D."/>
            <person name="Gharbi K."/>
            <person name="Hall N."/>
            <person name="Watson M."/>
            <person name="Adriaenssens E.M."/>
            <person name="Foster-Nyarko E."/>
            <person name="Jarju S."/>
            <person name="Secka A."/>
            <person name="Antonio M."/>
            <person name="Oren A."/>
            <person name="Chaudhuri R.R."/>
            <person name="La Ragione R."/>
            <person name="Hildebrand F."/>
            <person name="Pallen M.J."/>
        </authorList>
    </citation>
    <scope>NUCLEOTIDE SEQUENCE</scope>
    <source>
        <strain evidence="7">ChiBcec6-7307</strain>
    </source>
</reference>
<evidence type="ECO:0000256" key="1">
    <source>
        <dbReference type="ARBA" id="ARBA00009080"/>
    </source>
</evidence>
<dbReference type="InterPro" id="IPR008927">
    <property type="entry name" value="6-PGluconate_DH-like_C_sf"/>
</dbReference>